<feature type="compositionally biased region" description="Pro residues" evidence="12">
    <location>
        <begin position="568"/>
        <end position="584"/>
    </location>
</feature>
<dbReference type="InterPro" id="IPR012763">
    <property type="entry name" value="DNA_pol_III_sug/sutau_N"/>
</dbReference>
<dbReference type="Gene3D" id="1.20.272.10">
    <property type="match status" value="1"/>
</dbReference>
<dbReference type="InterPro" id="IPR038249">
    <property type="entry name" value="PolIII_tau_V_sf"/>
</dbReference>
<evidence type="ECO:0000256" key="1">
    <source>
        <dbReference type="ARBA" id="ARBA00006360"/>
    </source>
</evidence>
<evidence type="ECO:0000256" key="9">
    <source>
        <dbReference type="ARBA" id="ARBA00022932"/>
    </source>
</evidence>
<keyword evidence="8 11" id="KW-0067">ATP-binding</keyword>
<dbReference type="SUPFAM" id="SSF48019">
    <property type="entry name" value="post-AAA+ oligomerization domain-like"/>
    <property type="match status" value="1"/>
</dbReference>
<dbReference type="CDD" id="cd18137">
    <property type="entry name" value="HLD_clamp_pol_III_gamma_tau"/>
    <property type="match status" value="1"/>
</dbReference>
<dbReference type="PRINTS" id="PR00300">
    <property type="entry name" value="CLPPROTEASEA"/>
</dbReference>
<dbReference type="Gene3D" id="3.30.300.150">
    <property type="entry name" value="DNA polymerase III, tau subunit, domain V"/>
    <property type="match status" value="1"/>
</dbReference>
<evidence type="ECO:0000313" key="15">
    <source>
        <dbReference type="Proteomes" id="UP001205566"/>
    </source>
</evidence>
<dbReference type="InterPro" id="IPR022754">
    <property type="entry name" value="DNA_pol_III_gamma-3"/>
</dbReference>
<dbReference type="InterPro" id="IPR050238">
    <property type="entry name" value="DNA_Rep/Repair_Clamp_Loader"/>
</dbReference>
<dbReference type="InterPro" id="IPR008921">
    <property type="entry name" value="DNA_pol3_clamp-load_cplx_C"/>
</dbReference>
<dbReference type="CDD" id="cd00009">
    <property type="entry name" value="AAA"/>
    <property type="match status" value="1"/>
</dbReference>
<dbReference type="EC" id="2.7.7.7" evidence="11"/>
<dbReference type="PANTHER" id="PTHR11669:SF0">
    <property type="entry name" value="PROTEIN STICHEL-LIKE 2"/>
    <property type="match status" value="1"/>
</dbReference>
<keyword evidence="3 11" id="KW-0548">Nucleotidyltransferase</keyword>
<dbReference type="Gene3D" id="1.10.8.60">
    <property type="match status" value="1"/>
</dbReference>
<evidence type="ECO:0000256" key="4">
    <source>
        <dbReference type="ARBA" id="ARBA00022705"/>
    </source>
</evidence>
<dbReference type="PANTHER" id="PTHR11669">
    <property type="entry name" value="REPLICATION FACTOR C / DNA POLYMERASE III GAMMA-TAU SUBUNIT"/>
    <property type="match status" value="1"/>
</dbReference>
<dbReference type="InterPro" id="IPR021029">
    <property type="entry name" value="DNA_pol_III_tau_dom-5"/>
</dbReference>
<evidence type="ECO:0000256" key="7">
    <source>
        <dbReference type="ARBA" id="ARBA00022833"/>
    </source>
</evidence>
<dbReference type="Pfam" id="PF12169">
    <property type="entry name" value="DNA_pol3_gamma3"/>
    <property type="match status" value="1"/>
</dbReference>
<keyword evidence="2 11" id="KW-0808">Transferase</keyword>
<dbReference type="Proteomes" id="UP001205566">
    <property type="component" value="Unassembled WGS sequence"/>
</dbReference>
<evidence type="ECO:0000256" key="10">
    <source>
        <dbReference type="ARBA" id="ARBA00049244"/>
    </source>
</evidence>
<dbReference type="InterPro" id="IPR027417">
    <property type="entry name" value="P-loop_NTPase"/>
</dbReference>
<keyword evidence="4 11" id="KW-0235">DNA replication</keyword>
<feature type="domain" description="AAA+ ATPase" evidence="13">
    <location>
        <begin position="37"/>
        <end position="179"/>
    </location>
</feature>
<reference evidence="14" key="1">
    <citation type="thesis" date="2020" institute="Technische Universitat Dresden" country="Dresden, Germany">
        <title>The Agarolytic System of Microbulbifer elongatus PORT2, Isolated from Batu Karas, Pangandaran West Java Indonesia.</title>
        <authorList>
            <person name="Anggraeni S.R."/>
        </authorList>
    </citation>
    <scope>NUCLEOTIDE SEQUENCE</scope>
    <source>
        <strain evidence="14">PORT2</strain>
    </source>
</reference>
<dbReference type="EMBL" id="JACASI010000011">
    <property type="protein sequence ID" value="MCQ3828412.1"/>
    <property type="molecule type" value="Genomic_DNA"/>
</dbReference>
<evidence type="ECO:0000256" key="3">
    <source>
        <dbReference type="ARBA" id="ARBA00022695"/>
    </source>
</evidence>
<evidence type="ECO:0000256" key="8">
    <source>
        <dbReference type="ARBA" id="ARBA00022840"/>
    </source>
</evidence>
<gene>
    <name evidence="11 14" type="primary">dnaX</name>
    <name evidence="14" type="ORF">HXX02_03040</name>
</gene>
<dbReference type="InterPro" id="IPR003593">
    <property type="entry name" value="AAA+_ATPase"/>
</dbReference>
<dbReference type="Pfam" id="PF12170">
    <property type="entry name" value="DNA_pol3_tau_5"/>
    <property type="match status" value="1"/>
</dbReference>
<dbReference type="RefSeq" id="WP_255873256.1">
    <property type="nucleotide sequence ID" value="NZ_JACASI010000011.1"/>
</dbReference>
<accession>A0ABT1NX71</accession>
<dbReference type="Pfam" id="PF13177">
    <property type="entry name" value="DNA_pol3_delta2"/>
    <property type="match status" value="1"/>
</dbReference>
<keyword evidence="5" id="KW-0479">Metal-binding</keyword>
<keyword evidence="15" id="KW-1185">Reference proteome</keyword>
<evidence type="ECO:0000256" key="5">
    <source>
        <dbReference type="ARBA" id="ARBA00022723"/>
    </source>
</evidence>
<feature type="region of interest" description="Disordered" evidence="12">
    <location>
        <begin position="373"/>
        <end position="541"/>
    </location>
</feature>
<evidence type="ECO:0000256" key="2">
    <source>
        <dbReference type="ARBA" id="ARBA00022679"/>
    </source>
</evidence>
<dbReference type="SUPFAM" id="SSF52540">
    <property type="entry name" value="P-loop containing nucleoside triphosphate hydrolases"/>
    <property type="match status" value="1"/>
</dbReference>
<feature type="compositionally biased region" description="Low complexity" evidence="12">
    <location>
        <begin position="390"/>
        <end position="444"/>
    </location>
</feature>
<dbReference type="SMART" id="SM00382">
    <property type="entry name" value="AAA"/>
    <property type="match status" value="1"/>
</dbReference>
<comment type="caution">
    <text evidence="14">The sequence shown here is derived from an EMBL/GenBank/DDBJ whole genome shotgun (WGS) entry which is preliminary data.</text>
</comment>
<feature type="region of interest" description="Disordered" evidence="12">
    <location>
        <begin position="555"/>
        <end position="588"/>
    </location>
</feature>
<evidence type="ECO:0000256" key="6">
    <source>
        <dbReference type="ARBA" id="ARBA00022741"/>
    </source>
</evidence>
<keyword evidence="9 11" id="KW-0239">DNA-directed DNA polymerase</keyword>
<dbReference type="InterPro" id="IPR045085">
    <property type="entry name" value="HLD_clamp_pol_III_gamma_tau"/>
</dbReference>
<dbReference type="GO" id="GO:0003887">
    <property type="term" value="F:DNA-directed DNA polymerase activity"/>
    <property type="evidence" value="ECO:0007669"/>
    <property type="project" value="UniProtKB-EC"/>
</dbReference>
<dbReference type="NCBIfam" id="NF005942">
    <property type="entry name" value="PRK07994.1"/>
    <property type="match status" value="1"/>
</dbReference>
<dbReference type="Gene3D" id="3.40.50.300">
    <property type="entry name" value="P-loop containing nucleotide triphosphate hydrolases"/>
    <property type="match status" value="1"/>
</dbReference>
<name>A0ABT1NX71_9GAMM</name>
<evidence type="ECO:0000256" key="11">
    <source>
        <dbReference type="RuleBase" id="RU364063"/>
    </source>
</evidence>
<evidence type="ECO:0000256" key="12">
    <source>
        <dbReference type="SAM" id="MobiDB-lite"/>
    </source>
</evidence>
<organism evidence="14 15">
    <name type="scientific">Microbulbifer elongatus</name>
    <dbReference type="NCBI Taxonomy" id="86173"/>
    <lineage>
        <taxon>Bacteria</taxon>
        <taxon>Pseudomonadati</taxon>
        <taxon>Pseudomonadota</taxon>
        <taxon>Gammaproteobacteria</taxon>
        <taxon>Cellvibrionales</taxon>
        <taxon>Microbulbiferaceae</taxon>
        <taxon>Microbulbifer</taxon>
    </lineage>
</organism>
<dbReference type="NCBIfam" id="NF004046">
    <property type="entry name" value="PRK05563.1"/>
    <property type="match status" value="1"/>
</dbReference>
<comment type="subunit">
    <text evidence="11">DNA polymerase III contains a core (composed of alpha, epsilon and theta chains) that associates with a tau subunit. This core dimerizes to form the POLIII' complex. PolIII' associates with the gamma complex (composed of gamma, delta, delta', psi and chi chains) and with the beta chain to form the complete DNA polymerase III complex.</text>
</comment>
<dbReference type="Pfam" id="PF22608">
    <property type="entry name" value="DNAX_ATPase_lid"/>
    <property type="match status" value="1"/>
</dbReference>
<evidence type="ECO:0000313" key="14">
    <source>
        <dbReference type="EMBL" id="MCQ3828412.1"/>
    </source>
</evidence>
<sequence length="727" mass="77604">MSYQVLARKWRPRLFREMVGQEHVLQALINALDNNRLHHAYLFAGTRGVGKTTIARILAKCLNCETGVSSEPCGQCSVCTEIADGRFVDLIEVDAASRTKVEDTRELLENVQYAPTRGRYKVYLIDEVHMLSNSSFNALLKTLEEPPPHVKFLLATTDPQKLPVTVLSRCLQFNLKNMSPERVVEHLRFVLEKELVPFEEQALWHLGRAADGSMRDAMSLTDQAIAFGGGKISEAEVRAMLGTLDSTLVWKLVQALAEENPAALFDAVSELSEQAPDYSAALAELASILHRIAIAQVLPESIDNALGDAQLLQHHAATMAGENVQLFYQMALLARRDLPLAPDPRGGFEMALLRMLAFKPQGVAQIPTAPLAGASAQTTATPTERPVPVEQGAEPQPSAAAADAPAESQPQISAPVSSPQPAVAQPHAAAEAPPEPGGQSAPPVKDAPPWDDEPQSPLQTGEAGADTAKKPAPESASEPRVAGPAALVAETPSAPVQTAPAGGAAQDPEPRSAVPPQSQPPLETETHLAPQPEPSLEPEHPAAAVMAQDDRAAVREQLRQQVAQVQAAPPPQNAEPVTPAPAPTHTPAQVVAAPAARLEALTPGSWPAMYPQMGVTGILHSIASNLELLGRQDNILSFTLDQTRSSLYDDGHQRRLADVLGDFFGQPVTVQIQVGEVYGGTPAQLIAATREAQLLSARDSLNKDPVVQELQSELGAQLVPDSVEYLG</sequence>
<dbReference type="InterPro" id="IPR001270">
    <property type="entry name" value="ClpA/B"/>
</dbReference>
<comment type="catalytic activity">
    <reaction evidence="10 11">
        <text>DNA(n) + a 2'-deoxyribonucleoside 5'-triphosphate = DNA(n+1) + diphosphate</text>
        <dbReference type="Rhea" id="RHEA:22508"/>
        <dbReference type="Rhea" id="RHEA-COMP:17339"/>
        <dbReference type="Rhea" id="RHEA-COMP:17340"/>
        <dbReference type="ChEBI" id="CHEBI:33019"/>
        <dbReference type="ChEBI" id="CHEBI:61560"/>
        <dbReference type="ChEBI" id="CHEBI:173112"/>
        <dbReference type="EC" id="2.7.7.7"/>
    </reaction>
</comment>
<comment type="similarity">
    <text evidence="1 11">Belongs to the DnaX/STICHEL family.</text>
</comment>
<keyword evidence="7" id="KW-0862">Zinc</keyword>
<keyword evidence="6 11" id="KW-0547">Nucleotide-binding</keyword>
<dbReference type="NCBIfam" id="TIGR02397">
    <property type="entry name" value="dnaX_nterm"/>
    <property type="match status" value="1"/>
</dbReference>
<proteinExistence type="inferred from homology"/>
<protein>
    <recommendedName>
        <fullName evidence="11">DNA polymerase III subunit gamma/tau</fullName>
        <ecNumber evidence="11">2.7.7.7</ecNumber>
    </recommendedName>
</protein>
<comment type="function">
    <text evidence="11">DNA polymerase III is a complex, multichain enzyme responsible for most of the replicative synthesis in bacteria. This DNA polymerase also exhibits 3' to 5' exonuclease activity.</text>
</comment>
<evidence type="ECO:0000259" key="13">
    <source>
        <dbReference type="SMART" id="SM00382"/>
    </source>
</evidence>